<dbReference type="EMBL" id="FNLO01000016">
    <property type="protein sequence ID" value="SDV51343.1"/>
    <property type="molecule type" value="Genomic_DNA"/>
</dbReference>
<reference evidence="2" key="1">
    <citation type="submission" date="2016-09" db="EMBL/GenBank/DDBJ databases">
        <authorList>
            <person name="Varghese N."/>
            <person name="Submissions S."/>
        </authorList>
    </citation>
    <scope>NUCLEOTIDE SEQUENCE [LARGE SCALE GENOMIC DNA]</scope>
    <source>
        <strain evidence="2">JS23</strain>
    </source>
</reference>
<dbReference type="Proteomes" id="UP000243719">
    <property type="component" value="Unassembled WGS sequence"/>
</dbReference>
<organism evidence="1 2">
    <name type="scientific">Chitinasiproducens palmae</name>
    <dbReference type="NCBI Taxonomy" id="1770053"/>
    <lineage>
        <taxon>Bacteria</taxon>
        <taxon>Pseudomonadati</taxon>
        <taxon>Pseudomonadota</taxon>
        <taxon>Betaproteobacteria</taxon>
        <taxon>Burkholderiales</taxon>
        <taxon>Burkholderiaceae</taxon>
        <taxon>Chitinasiproducens</taxon>
    </lineage>
</organism>
<dbReference type="AlphaFoldDB" id="A0A1H2PVK7"/>
<sequence length="104" mass="11200">MAAHEISVVRARLGDHRRASDVIDEVLTLRLAVSASREPTPARLGAPEPPSCDGEIDIEFRTSACQCDALMQLLDARCGAAALSEWALPSPGWHARWVAAETHA</sequence>
<name>A0A1H2PVK7_9BURK</name>
<proteinExistence type="predicted"/>
<gene>
    <name evidence="1" type="ORF">SAMN05216551_11685</name>
</gene>
<dbReference type="RefSeq" id="WP_091912892.1">
    <property type="nucleotide sequence ID" value="NZ_FNLO01000016.1"/>
</dbReference>
<evidence type="ECO:0000313" key="2">
    <source>
        <dbReference type="Proteomes" id="UP000243719"/>
    </source>
</evidence>
<keyword evidence="2" id="KW-1185">Reference proteome</keyword>
<protein>
    <submittedName>
        <fullName evidence="1">Uncharacterized protein</fullName>
    </submittedName>
</protein>
<dbReference type="STRING" id="1770053.SAMN05216551_11685"/>
<accession>A0A1H2PVK7</accession>
<evidence type="ECO:0000313" key="1">
    <source>
        <dbReference type="EMBL" id="SDV51343.1"/>
    </source>
</evidence>